<reference evidence="1 2" key="1">
    <citation type="submission" date="2016-03" db="EMBL/GenBank/DDBJ databases">
        <title>EvidentialGene: Evidence-directed Construction of Genes on Genomes.</title>
        <authorList>
            <person name="Gilbert D.G."/>
            <person name="Choi J.-H."/>
            <person name="Mockaitis K."/>
            <person name="Colbourne J."/>
            <person name="Pfrender M."/>
        </authorList>
    </citation>
    <scope>NUCLEOTIDE SEQUENCE [LARGE SCALE GENOMIC DNA]</scope>
    <source>
        <strain evidence="1 2">Xinb3</strain>
        <tissue evidence="1">Complete organism</tissue>
    </source>
</reference>
<organism evidence="1 2">
    <name type="scientific">Daphnia magna</name>
    <dbReference type="NCBI Taxonomy" id="35525"/>
    <lineage>
        <taxon>Eukaryota</taxon>
        <taxon>Metazoa</taxon>
        <taxon>Ecdysozoa</taxon>
        <taxon>Arthropoda</taxon>
        <taxon>Crustacea</taxon>
        <taxon>Branchiopoda</taxon>
        <taxon>Diplostraca</taxon>
        <taxon>Cladocera</taxon>
        <taxon>Anomopoda</taxon>
        <taxon>Daphniidae</taxon>
        <taxon>Daphnia</taxon>
    </lineage>
</organism>
<proteinExistence type="predicted"/>
<gene>
    <name evidence="1" type="ORF">APZ42_015325</name>
</gene>
<protein>
    <submittedName>
        <fullName evidence="1">Uncharacterized protein</fullName>
    </submittedName>
</protein>
<accession>A0A162PCR5</accession>
<comment type="caution">
    <text evidence="1">The sequence shown here is derived from an EMBL/GenBank/DDBJ whole genome shotgun (WGS) entry which is preliminary data.</text>
</comment>
<name>A0A162PCR5_9CRUS</name>
<keyword evidence="2" id="KW-1185">Reference proteome</keyword>
<dbReference type="AlphaFoldDB" id="A0A162PCR5"/>
<dbReference type="Proteomes" id="UP000076858">
    <property type="component" value="Unassembled WGS sequence"/>
</dbReference>
<dbReference type="EMBL" id="LRGB01000512">
    <property type="protein sequence ID" value="KZS18738.1"/>
    <property type="molecule type" value="Genomic_DNA"/>
</dbReference>
<evidence type="ECO:0000313" key="1">
    <source>
        <dbReference type="EMBL" id="KZS18738.1"/>
    </source>
</evidence>
<evidence type="ECO:0000313" key="2">
    <source>
        <dbReference type="Proteomes" id="UP000076858"/>
    </source>
</evidence>
<sequence length="45" mass="4979">MQSSAITHCCPIIITCEGKAQLPLDTWGPPFALLFGERPSSWMPF</sequence>